<dbReference type="PROSITE" id="PS51253">
    <property type="entry name" value="HTH_CENPB"/>
    <property type="match status" value="1"/>
</dbReference>
<accession>A0ABN7VEJ6</accession>
<dbReference type="InterPro" id="IPR050863">
    <property type="entry name" value="CenT-Element_Derived"/>
</dbReference>
<evidence type="ECO:0000256" key="1">
    <source>
        <dbReference type="ARBA" id="ARBA00023125"/>
    </source>
</evidence>
<name>A0ABN7VEJ6_GIGMA</name>
<dbReference type="InterPro" id="IPR006600">
    <property type="entry name" value="HTH_CenpB_DNA-bd_dom"/>
</dbReference>
<keyword evidence="1" id="KW-0238">DNA-binding</keyword>
<dbReference type="SUPFAM" id="SSF46689">
    <property type="entry name" value="Homeodomain-like"/>
    <property type="match status" value="1"/>
</dbReference>
<feature type="domain" description="HTH CENPB-type" evidence="2">
    <location>
        <begin position="8"/>
        <end position="78"/>
    </location>
</feature>
<feature type="non-terminal residue" evidence="3">
    <location>
        <position position="1"/>
    </location>
</feature>
<dbReference type="Gene3D" id="1.10.10.60">
    <property type="entry name" value="Homeodomain-like"/>
    <property type="match status" value="1"/>
</dbReference>
<dbReference type="SMART" id="SM00674">
    <property type="entry name" value="CENPB"/>
    <property type="match status" value="1"/>
</dbReference>
<dbReference type="PANTHER" id="PTHR19303:SF73">
    <property type="entry name" value="PROTEIN PDC2"/>
    <property type="match status" value="1"/>
</dbReference>
<dbReference type="InterPro" id="IPR009057">
    <property type="entry name" value="Homeodomain-like_sf"/>
</dbReference>
<comment type="caution">
    <text evidence="3">The sequence shown here is derived from an EMBL/GenBank/DDBJ whole genome shotgun (WGS) entry which is preliminary data.</text>
</comment>
<dbReference type="EMBL" id="CAJVQB010012890">
    <property type="protein sequence ID" value="CAG8758597.1"/>
    <property type="molecule type" value="Genomic_DNA"/>
</dbReference>
<evidence type="ECO:0000259" key="2">
    <source>
        <dbReference type="PROSITE" id="PS51253"/>
    </source>
</evidence>
<proteinExistence type="predicted"/>
<sequence>DEIKEILLAKRQKTVRYPVLANILFEWILQSQERIILSDNVIIEKAKNFARSLNISNFKFSNSWLQKFKQRLGLKKITKHREDASVDEEAVESLFLS</sequence>
<dbReference type="Pfam" id="PF03221">
    <property type="entry name" value="HTH_Tnp_Tc5"/>
    <property type="match status" value="1"/>
</dbReference>
<dbReference type="PANTHER" id="PTHR19303">
    <property type="entry name" value="TRANSPOSON"/>
    <property type="match status" value="1"/>
</dbReference>
<evidence type="ECO:0000313" key="3">
    <source>
        <dbReference type="EMBL" id="CAG8758597.1"/>
    </source>
</evidence>
<gene>
    <name evidence="3" type="ORF">GMARGA_LOCUS17207</name>
</gene>
<evidence type="ECO:0000313" key="4">
    <source>
        <dbReference type="Proteomes" id="UP000789901"/>
    </source>
</evidence>
<organism evidence="3 4">
    <name type="scientific">Gigaspora margarita</name>
    <dbReference type="NCBI Taxonomy" id="4874"/>
    <lineage>
        <taxon>Eukaryota</taxon>
        <taxon>Fungi</taxon>
        <taxon>Fungi incertae sedis</taxon>
        <taxon>Mucoromycota</taxon>
        <taxon>Glomeromycotina</taxon>
        <taxon>Glomeromycetes</taxon>
        <taxon>Diversisporales</taxon>
        <taxon>Gigasporaceae</taxon>
        <taxon>Gigaspora</taxon>
    </lineage>
</organism>
<dbReference type="Proteomes" id="UP000789901">
    <property type="component" value="Unassembled WGS sequence"/>
</dbReference>
<protein>
    <submittedName>
        <fullName evidence="3">44531_t:CDS:1</fullName>
    </submittedName>
</protein>
<keyword evidence="4" id="KW-1185">Reference proteome</keyword>
<reference evidence="3 4" key="1">
    <citation type="submission" date="2021-06" db="EMBL/GenBank/DDBJ databases">
        <authorList>
            <person name="Kallberg Y."/>
            <person name="Tangrot J."/>
            <person name="Rosling A."/>
        </authorList>
    </citation>
    <scope>NUCLEOTIDE SEQUENCE [LARGE SCALE GENOMIC DNA]</scope>
    <source>
        <strain evidence="3 4">120-4 pot B 10/14</strain>
    </source>
</reference>